<evidence type="ECO:0000313" key="2">
    <source>
        <dbReference type="Proteomes" id="UP001589788"/>
    </source>
</evidence>
<dbReference type="RefSeq" id="WP_377789578.1">
    <property type="nucleotide sequence ID" value="NZ_JBHLYQ010000073.1"/>
</dbReference>
<protein>
    <submittedName>
        <fullName evidence="1">Uncharacterized protein</fullName>
    </submittedName>
</protein>
<proteinExistence type="predicted"/>
<accession>A0ABV6C375</accession>
<comment type="caution">
    <text evidence="1">The sequence shown here is derived from an EMBL/GenBank/DDBJ whole genome shotgun (WGS) entry which is preliminary data.</text>
</comment>
<evidence type="ECO:0000313" key="1">
    <source>
        <dbReference type="EMBL" id="MFC0082131.1"/>
    </source>
</evidence>
<dbReference type="Proteomes" id="UP001589788">
    <property type="component" value="Unassembled WGS sequence"/>
</dbReference>
<reference evidence="1 2" key="1">
    <citation type="submission" date="2024-09" db="EMBL/GenBank/DDBJ databases">
        <authorList>
            <person name="Sun Q."/>
            <person name="Mori K."/>
        </authorList>
    </citation>
    <scope>NUCLEOTIDE SEQUENCE [LARGE SCALE GENOMIC DNA]</scope>
    <source>
        <strain evidence="1 2">JCM 15389</strain>
    </source>
</reference>
<dbReference type="EMBL" id="JBHLYQ010000073">
    <property type="protein sequence ID" value="MFC0082131.1"/>
    <property type="molecule type" value="Genomic_DNA"/>
</dbReference>
<organism evidence="1 2">
    <name type="scientific">Aciditerrimonas ferrireducens</name>
    <dbReference type="NCBI Taxonomy" id="667306"/>
    <lineage>
        <taxon>Bacteria</taxon>
        <taxon>Bacillati</taxon>
        <taxon>Actinomycetota</taxon>
        <taxon>Acidimicrobiia</taxon>
        <taxon>Acidimicrobiales</taxon>
        <taxon>Acidimicrobiaceae</taxon>
        <taxon>Aciditerrimonas</taxon>
    </lineage>
</organism>
<sequence length="65" mass="7084">MPQDAAELSALASALTEVQRRVSALAERAAASRDEELATELFAIERALTGASRRLDRLTSTRRRG</sequence>
<name>A0ABV6C375_9ACTN</name>
<gene>
    <name evidence="1" type="ORF">ACFFRE_08210</name>
</gene>
<keyword evidence="2" id="KW-1185">Reference proteome</keyword>